<evidence type="ECO:0000256" key="6">
    <source>
        <dbReference type="SAM" id="Coils"/>
    </source>
</evidence>
<name>A0A8C7QTR7_ONCMY</name>
<comment type="subcellular location">
    <subcellularLocation>
        <location evidence="1">Cytoplasm</location>
        <location evidence="1">Perinuclear region</location>
    </subcellularLocation>
</comment>
<protein>
    <recommendedName>
        <fullName evidence="12">RH1 domain-containing protein</fullName>
    </recommendedName>
</protein>
<proteinExistence type="inferred from homology"/>
<keyword evidence="4" id="KW-0597">Phosphoprotein</keyword>
<evidence type="ECO:0000256" key="5">
    <source>
        <dbReference type="ARBA" id="ARBA00023054"/>
    </source>
</evidence>
<dbReference type="AlphaFoldDB" id="A0A8C7QTR7"/>
<dbReference type="Pfam" id="PF16471">
    <property type="entry name" value="JIP_LZII"/>
    <property type="match status" value="1"/>
</dbReference>
<dbReference type="GO" id="GO:0019894">
    <property type="term" value="F:kinesin binding"/>
    <property type="evidence" value="ECO:0007669"/>
    <property type="project" value="TreeGrafter"/>
</dbReference>
<dbReference type="GO" id="GO:0008432">
    <property type="term" value="F:JUN kinase binding"/>
    <property type="evidence" value="ECO:0007669"/>
    <property type="project" value="TreeGrafter"/>
</dbReference>
<sequence>MELDDGVLYQDDSGSSAMMSERVSGLASSIYREFERLIGQYDENVVKELMPLVVAVLENLDAVFAENQEHEVELELLKEDNEQLVTQYEREKSLRKSAEERYMVFEDSQETEKKDLQSRLVLLESQTRQMELKTRNYSDQIGRLEEREAELKKEYHALHQRHTEMIHSYMEHLERAKHQQHAAVQEAPTDTSTSRSRKERPISMGLFPLPGYDLTSDSQREAVETPSEAWRCKDLSHPRSNTSLKVSIYSSPASHFKLMQNNLTCYSLSSPHAADDNSESLEVQAIIESTPELDMDLSGYRDASTPTKGVGIENMAFDRNTESLFAELSSAGPDMEIDIADMDEGADLLGMGREVEHLIHENTQLLETKNALNLVKNDLMARVDELSCEKEVLQGELEAVTQAKTRLEEKSKELEEELKKVRAEAEEAKTKTKSENNEEDADVPTAQRKRFTRVEMARVLMERNQYKERLMELQEAVRWTEMIRASRENPATADKKKSSIWQFFSRLFSSSGGAAKKPAEAAPVNVKYNAPSSQVQPSVKKRSAALQQLPSDKSKAFDFLNEESESGNMVSRREQKRAQYRQVKAHVHKEDDGRVQAYGWSLPQKFKVGQTLENKMKNLPVPVYLRPLDEKDATMKLWCAAGVNLSGGKTRDGGSIVGASVFYSDLTSPGPESPLRKTGSQSSLDKLDQDLKEQEKELLHQEELSSLVWICTSTQATTKVIVIDANQPGNVLENFFVCNSHVLCIASVPGARETDYPAGEEVPHDAGSGAEGGTLQASTTSICSMGEAGVLAGINVVGCSTEGAVATPQTAGAENDTDTGKISTPTQAYSLPSNSLPLCLTSWENEKTSAKTSEKKNVDLHKSGSSLRAISKCLKVPRSSVQTIVRKYKHHGTMQPSYRSGRRRVLSPRDEHTLVRKVQINPRTTAKDLVKMLEETGTKVSTVPCESIRPP</sequence>
<evidence type="ECO:0000259" key="9">
    <source>
        <dbReference type="PROSITE" id="PS51777"/>
    </source>
</evidence>
<comment type="similarity">
    <text evidence="2">Belongs to the JIP scaffold family.</text>
</comment>
<dbReference type="PANTHER" id="PTHR13886">
    <property type="entry name" value="JNK/SAPK-ASSOCIATED PROTEIN"/>
    <property type="match status" value="1"/>
</dbReference>
<feature type="region of interest" description="Disordered" evidence="7">
    <location>
        <begin position="423"/>
        <end position="446"/>
    </location>
</feature>
<dbReference type="SUPFAM" id="SSF46689">
    <property type="entry name" value="Homeodomain-like"/>
    <property type="match status" value="1"/>
</dbReference>
<dbReference type="GeneTree" id="ENSGT00940000153496"/>
<dbReference type="InterPro" id="IPR032486">
    <property type="entry name" value="JIP_LZII"/>
</dbReference>
<feature type="domain" description="RH2" evidence="9">
    <location>
        <begin position="448"/>
        <end position="519"/>
    </location>
</feature>
<feature type="compositionally biased region" description="Basic and acidic residues" evidence="7">
    <location>
        <begin position="423"/>
        <end position="436"/>
    </location>
</feature>
<keyword evidence="5 6" id="KW-0175">Coiled coil</keyword>
<evidence type="ECO:0000256" key="1">
    <source>
        <dbReference type="ARBA" id="ARBA00004556"/>
    </source>
</evidence>
<evidence type="ECO:0000256" key="4">
    <source>
        <dbReference type="ARBA" id="ARBA00022553"/>
    </source>
</evidence>
<dbReference type="InterPro" id="IPR036388">
    <property type="entry name" value="WH-like_DNA-bd_sf"/>
</dbReference>
<dbReference type="PROSITE" id="PS51777">
    <property type="entry name" value="RH2"/>
    <property type="match status" value="1"/>
</dbReference>
<dbReference type="InterPro" id="IPR034744">
    <property type="entry name" value="RH2"/>
</dbReference>
<dbReference type="InterPro" id="IPR039911">
    <property type="entry name" value="JIP3/JIP4"/>
</dbReference>
<feature type="region of interest" description="Disordered" evidence="7">
    <location>
        <begin position="180"/>
        <end position="213"/>
    </location>
</feature>
<dbReference type="GO" id="GO:0016192">
    <property type="term" value="P:vesicle-mediated transport"/>
    <property type="evidence" value="ECO:0007669"/>
    <property type="project" value="TreeGrafter"/>
</dbReference>
<accession>A0A8C7QTR7</accession>
<evidence type="ECO:0000313" key="11">
    <source>
        <dbReference type="Proteomes" id="UP000694395"/>
    </source>
</evidence>
<feature type="coiled-coil region" evidence="6">
    <location>
        <begin position="60"/>
        <end position="161"/>
    </location>
</feature>
<dbReference type="FunFam" id="1.20.5.1000:FF:000001">
    <property type="entry name" value="C-Jun-amino-terminal kinase-interacting protein 3 isoform X2"/>
    <property type="match status" value="1"/>
</dbReference>
<reference evidence="10" key="1">
    <citation type="submission" date="2020-07" db="EMBL/GenBank/DDBJ databases">
        <title>A long reads based de novo assembly of the rainbow trout Arlee double haploid line genome.</title>
        <authorList>
            <person name="Gao G."/>
            <person name="Palti Y."/>
        </authorList>
    </citation>
    <scope>NUCLEOTIDE SEQUENCE [LARGE SCALE GENOMIC DNA]</scope>
</reference>
<dbReference type="GO" id="GO:0048471">
    <property type="term" value="C:perinuclear region of cytoplasm"/>
    <property type="evidence" value="ECO:0007669"/>
    <property type="project" value="UniProtKB-SubCell"/>
</dbReference>
<dbReference type="Pfam" id="PF25787">
    <property type="entry name" value="HTH_SB"/>
    <property type="match status" value="1"/>
</dbReference>
<dbReference type="PANTHER" id="PTHR13886:SF2">
    <property type="entry name" value="C-JUN-AMINO-TERMINAL KINASE-INTERACTING PROTEIN 4"/>
    <property type="match status" value="1"/>
</dbReference>
<reference evidence="10" key="3">
    <citation type="submission" date="2025-09" db="UniProtKB">
        <authorList>
            <consortium name="Ensembl"/>
        </authorList>
    </citation>
    <scope>IDENTIFICATION</scope>
</reference>
<dbReference type="Pfam" id="PF09744">
    <property type="entry name" value="RH1"/>
    <property type="match status" value="1"/>
</dbReference>
<dbReference type="GO" id="GO:0005078">
    <property type="term" value="F:MAP-kinase scaffold activity"/>
    <property type="evidence" value="ECO:0007669"/>
    <property type="project" value="InterPro"/>
</dbReference>
<dbReference type="InterPro" id="IPR057667">
    <property type="entry name" value="HTH_SB"/>
</dbReference>
<dbReference type="GO" id="GO:0030159">
    <property type="term" value="F:signaling receptor complex adaptor activity"/>
    <property type="evidence" value="ECO:0007669"/>
    <property type="project" value="TreeGrafter"/>
</dbReference>
<dbReference type="FunFam" id="1.20.58.1770:FF:000001">
    <property type="entry name" value="C-Jun-amino-terminal kinase-interacting protein 3 isoform X1"/>
    <property type="match status" value="1"/>
</dbReference>
<dbReference type="Gene3D" id="1.10.10.10">
    <property type="entry name" value="Winged helix-like DNA-binding domain superfamily/Winged helix DNA-binding domain"/>
    <property type="match status" value="1"/>
</dbReference>
<dbReference type="InterPro" id="IPR009057">
    <property type="entry name" value="Homeodomain-like_sf"/>
</dbReference>
<dbReference type="PROSITE" id="PS51776">
    <property type="entry name" value="RH1"/>
    <property type="match status" value="1"/>
</dbReference>
<evidence type="ECO:0000313" key="10">
    <source>
        <dbReference type="Ensembl" id="ENSOMYP00000042548.2"/>
    </source>
</evidence>
<feature type="domain" description="RH1" evidence="8">
    <location>
        <begin position="6"/>
        <end position="94"/>
    </location>
</feature>
<dbReference type="Gene3D" id="1.20.58.1770">
    <property type="match status" value="1"/>
</dbReference>
<dbReference type="Ensembl" id="ENSOMYT00000046416.2">
    <property type="protein sequence ID" value="ENSOMYP00000042548.2"/>
    <property type="gene ID" value="ENSOMYG00000019307.2"/>
</dbReference>
<dbReference type="Proteomes" id="UP000694395">
    <property type="component" value="Chromosome 20"/>
</dbReference>
<reference evidence="10" key="2">
    <citation type="submission" date="2025-08" db="UniProtKB">
        <authorList>
            <consortium name="Ensembl"/>
        </authorList>
    </citation>
    <scope>IDENTIFICATION</scope>
</reference>
<keyword evidence="11" id="KW-1185">Reference proteome</keyword>
<dbReference type="InterPro" id="IPR034743">
    <property type="entry name" value="RH1"/>
</dbReference>
<organism evidence="10 11">
    <name type="scientific">Oncorhynchus mykiss</name>
    <name type="common">Rainbow trout</name>
    <name type="synonym">Salmo gairdneri</name>
    <dbReference type="NCBI Taxonomy" id="8022"/>
    <lineage>
        <taxon>Eukaryota</taxon>
        <taxon>Metazoa</taxon>
        <taxon>Chordata</taxon>
        <taxon>Craniata</taxon>
        <taxon>Vertebrata</taxon>
        <taxon>Euteleostomi</taxon>
        <taxon>Actinopterygii</taxon>
        <taxon>Neopterygii</taxon>
        <taxon>Teleostei</taxon>
        <taxon>Protacanthopterygii</taxon>
        <taxon>Salmoniformes</taxon>
        <taxon>Salmonidae</taxon>
        <taxon>Salmoninae</taxon>
        <taxon>Oncorhynchus</taxon>
    </lineage>
</organism>
<dbReference type="Gene3D" id="1.20.5.1000">
    <property type="entry name" value="arf6 gtpase in complex with a specific effector, jip4"/>
    <property type="match status" value="1"/>
</dbReference>
<keyword evidence="3" id="KW-0963">Cytoplasm</keyword>
<evidence type="ECO:0000259" key="8">
    <source>
        <dbReference type="PROSITE" id="PS51776"/>
    </source>
</evidence>
<evidence type="ECO:0000256" key="3">
    <source>
        <dbReference type="ARBA" id="ARBA00022490"/>
    </source>
</evidence>
<evidence type="ECO:0008006" key="12">
    <source>
        <dbReference type="Google" id="ProtNLM"/>
    </source>
</evidence>
<evidence type="ECO:0000256" key="2">
    <source>
        <dbReference type="ARBA" id="ARBA00009866"/>
    </source>
</evidence>
<feature type="coiled-coil region" evidence="6">
    <location>
        <begin position="677"/>
        <end position="704"/>
    </location>
</feature>
<evidence type="ECO:0000256" key="7">
    <source>
        <dbReference type="SAM" id="MobiDB-lite"/>
    </source>
</evidence>